<accession>A0A1I7WWH0</accession>
<dbReference type="SMART" id="SM00116">
    <property type="entry name" value="CBS"/>
    <property type="match status" value="1"/>
</dbReference>
<keyword evidence="7" id="KW-1185">Reference proteome</keyword>
<dbReference type="Pfam" id="PF00571">
    <property type="entry name" value="CBS"/>
    <property type="match status" value="1"/>
</dbReference>
<organism evidence="7 8">
    <name type="scientific">Heterorhabditis bacteriophora</name>
    <name type="common">Entomopathogenic nematode worm</name>
    <dbReference type="NCBI Taxonomy" id="37862"/>
    <lineage>
        <taxon>Eukaryota</taxon>
        <taxon>Metazoa</taxon>
        <taxon>Ecdysozoa</taxon>
        <taxon>Nematoda</taxon>
        <taxon>Chromadorea</taxon>
        <taxon>Rhabditida</taxon>
        <taxon>Rhabditina</taxon>
        <taxon>Rhabditomorpha</taxon>
        <taxon>Strongyloidea</taxon>
        <taxon>Heterorhabditidae</taxon>
        <taxon>Heterorhabditis</taxon>
    </lineage>
</organism>
<proteinExistence type="inferred from homology"/>
<evidence type="ECO:0000256" key="3">
    <source>
        <dbReference type="ARBA" id="ARBA00023122"/>
    </source>
</evidence>
<dbReference type="GO" id="GO:0005634">
    <property type="term" value="C:nucleus"/>
    <property type="evidence" value="ECO:0007669"/>
    <property type="project" value="TreeGrafter"/>
</dbReference>
<protein>
    <submittedName>
        <fullName evidence="8">CBS domain-containing protein</fullName>
    </submittedName>
</protein>
<keyword evidence="3 5" id="KW-0129">CBS domain</keyword>
<sequence length="178" mass="19405">MIITGRLPAFPAVVFVGAHSALSSVWDAAKLICLNRVHRIPIVQLEETTLPDLSRRSQGDLLYILSLKTVFTETVLKLVPQTASCSDAIALFLDKKISSAPVVDSLNRVLGMISKSDVMSELVRHPNNYLEILDIPVMDLIANIGPCLLGTTTMTVYDTISTLVNTDRQSLVSSLPKT</sequence>
<evidence type="ECO:0000256" key="2">
    <source>
        <dbReference type="ARBA" id="ARBA00022737"/>
    </source>
</evidence>
<dbReference type="WBParaSite" id="Hba_09529">
    <property type="protein sequence ID" value="Hba_09529"/>
    <property type="gene ID" value="Hba_09529"/>
</dbReference>
<dbReference type="GO" id="GO:0019901">
    <property type="term" value="F:protein kinase binding"/>
    <property type="evidence" value="ECO:0007669"/>
    <property type="project" value="TreeGrafter"/>
</dbReference>
<evidence type="ECO:0000256" key="5">
    <source>
        <dbReference type="PROSITE-ProRule" id="PRU00703"/>
    </source>
</evidence>
<dbReference type="Proteomes" id="UP000095283">
    <property type="component" value="Unplaced"/>
</dbReference>
<dbReference type="GO" id="GO:0031588">
    <property type="term" value="C:nucleotide-activated protein kinase complex"/>
    <property type="evidence" value="ECO:0007669"/>
    <property type="project" value="TreeGrafter"/>
</dbReference>
<dbReference type="AlphaFoldDB" id="A0A1I7WWH0"/>
<dbReference type="GO" id="GO:0016208">
    <property type="term" value="F:AMP binding"/>
    <property type="evidence" value="ECO:0007669"/>
    <property type="project" value="TreeGrafter"/>
</dbReference>
<reference evidence="8" key="1">
    <citation type="submission" date="2016-11" db="UniProtKB">
        <authorList>
            <consortium name="WormBaseParasite"/>
        </authorList>
    </citation>
    <scope>IDENTIFICATION</scope>
</reference>
<evidence type="ECO:0000259" key="6">
    <source>
        <dbReference type="PROSITE" id="PS51371"/>
    </source>
</evidence>
<dbReference type="SUPFAM" id="SSF54631">
    <property type="entry name" value="CBS-domain pair"/>
    <property type="match status" value="1"/>
</dbReference>
<dbReference type="PANTHER" id="PTHR13780">
    <property type="entry name" value="AMP-ACTIVATED PROTEIN KINASE, GAMMA REGULATORY SUBUNIT"/>
    <property type="match status" value="1"/>
</dbReference>
<evidence type="ECO:0000256" key="1">
    <source>
        <dbReference type="ARBA" id="ARBA00006750"/>
    </source>
</evidence>
<dbReference type="PROSITE" id="PS51371">
    <property type="entry name" value="CBS"/>
    <property type="match status" value="1"/>
</dbReference>
<dbReference type="InterPro" id="IPR046342">
    <property type="entry name" value="CBS_dom_sf"/>
</dbReference>
<evidence type="ECO:0000313" key="8">
    <source>
        <dbReference type="WBParaSite" id="Hba_09529"/>
    </source>
</evidence>
<dbReference type="PANTHER" id="PTHR13780:SF32">
    <property type="entry name" value="CBS DOMAIN-CONTAINING PROTEIN"/>
    <property type="match status" value="1"/>
</dbReference>
<feature type="domain" description="CBS" evidence="6">
    <location>
        <begin position="71"/>
        <end position="130"/>
    </location>
</feature>
<dbReference type="GO" id="GO:0019887">
    <property type="term" value="F:protein kinase regulator activity"/>
    <property type="evidence" value="ECO:0007669"/>
    <property type="project" value="TreeGrafter"/>
</dbReference>
<name>A0A1I7WWH0_HETBA</name>
<dbReference type="Gene3D" id="3.10.580.10">
    <property type="entry name" value="CBS-domain"/>
    <property type="match status" value="1"/>
</dbReference>
<evidence type="ECO:0000256" key="4">
    <source>
        <dbReference type="ARBA" id="ARBA00025878"/>
    </source>
</evidence>
<keyword evidence="2" id="KW-0677">Repeat</keyword>
<dbReference type="InterPro" id="IPR050511">
    <property type="entry name" value="AMPK_gamma/SDS23_families"/>
</dbReference>
<evidence type="ECO:0000313" key="7">
    <source>
        <dbReference type="Proteomes" id="UP000095283"/>
    </source>
</evidence>
<dbReference type="GO" id="GO:0005737">
    <property type="term" value="C:cytoplasm"/>
    <property type="evidence" value="ECO:0007669"/>
    <property type="project" value="TreeGrafter"/>
</dbReference>
<comment type="subunit">
    <text evidence="4">AMPK is a heterotrimer of an alpha catalytic subunit (PRKAA1 or PRKAA2), a beta (PRKAB1 or PRKAB2) and a gamma non-catalytic subunits (PRKAG1, PRKAG2 or PRKAG3). Interacts with FNIP1 and FNIP2.</text>
</comment>
<comment type="similarity">
    <text evidence="1">Belongs to the 5'-AMP-activated protein kinase gamma subunit family.</text>
</comment>
<dbReference type="InterPro" id="IPR000644">
    <property type="entry name" value="CBS_dom"/>
</dbReference>